<keyword evidence="1" id="KW-0472">Membrane</keyword>
<reference evidence="5" key="1">
    <citation type="journal article" date="2019" name="Int. J. Syst. Evol. Microbiol.">
        <title>The Global Catalogue of Microorganisms (GCM) 10K type strain sequencing project: providing services to taxonomists for standard genome sequencing and annotation.</title>
        <authorList>
            <consortium name="The Broad Institute Genomics Platform"/>
            <consortium name="The Broad Institute Genome Sequencing Center for Infectious Disease"/>
            <person name="Wu L."/>
            <person name="Ma J."/>
        </authorList>
    </citation>
    <scope>NUCLEOTIDE SEQUENCE [LARGE SCALE GENOMIC DNA]</scope>
    <source>
        <strain evidence="5">CECT 8010</strain>
    </source>
</reference>
<dbReference type="Pfam" id="PF07495">
    <property type="entry name" value="Y_Y_Y"/>
    <property type="match status" value="1"/>
</dbReference>
<protein>
    <submittedName>
        <fullName evidence="4">Sensor histidine kinase</fullName>
        <ecNumber evidence="4">2.7.13.3</ecNumber>
    </submittedName>
</protein>
<keyword evidence="1" id="KW-1133">Transmembrane helix</keyword>
<name>A0ABV8PW22_9BACT</name>
<dbReference type="GO" id="GO:0004673">
    <property type="term" value="F:protein histidine kinase activity"/>
    <property type="evidence" value="ECO:0007669"/>
    <property type="project" value="UniProtKB-EC"/>
</dbReference>
<dbReference type="InterPro" id="IPR011123">
    <property type="entry name" value="Y_Y_Y"/>
</dbReference>
<dbReference type="Proteomes" id="UP001595906">
    <property type="component" value="Unassembled WGS sequence"/>
</dbReference>
<dbReference type="InterPro" id="IPR036890">
    <property type="entry name" value="HATPase_C_sf"/>
</dbReference>
<evidence type="ECO:0000259" key="3">
    <source>
        <dbReference type="Pfam" id="PF07495"/>
    </source>
</evidence>
<dbReference type="EMBL" id="JBHSDC010000018">
    <property type="protein sequence ID" value="MFC4232113.1"/>
    <property type="molecule type" value="Genomic_DNA"/>
</dbReference>
<sequence length="508" mass="58728">MAFSNGLHELTKDSIFTPVLYNKEVITASSLLYIYNKTYATTFNNGLFIIDKNGIRRKSMEDGLLSNKILKIKQINNQLFILEQKNIQIFDIHSEKIIKTIALPTEKSSVIYDLWQEDSLIYLSSNKGLYKLNIKNVNDVIIPDNYILTITSDTSVFSPTQPIQLPYSQNNIQFKVVSPSFIYPEYTYFKYRILGNNDTTWQQTTSNESNISFAALKPGDYTFEAYAVNFQNTSGKTLRYQFTILKPWWQQWWFITVIFLSIISGLYYIITLRLKAIDRKNSAVLEKIALTSELRKSQLSTIVAQMNPHFIFNTLNTIQGLIYKNDKNSSTRYIGKFSELVRDILKNSNQEVISLEEEISHLSTYLELEKMRFEDDLHITLTVDESLDKTNIMLPPILVQPYIENAIFHGLFHKKGEKNLVIKFMKSQRDNYLEITIDDNGIGRAMSQQLNSQRRKHESFAISAIERRIHLLNQNLNRKIEIDIIDKVDNSQNAAGTNVTISIPINSI</sequence>
<evidence type="ECO:0000313" key="5">
    <source>
        <dbReference type="Proteomes" id="UP001595906"/>
    </source>
</evidence>
<evidence type="ECO:0000313" key="4">
    <source>
        <dbReference type="EMBL" id="MFC4232113.1"/>
    </source>
</evidence>
<keyword evidence="4" id="KW-0808">Transferase</keyword>
<dbReference type="Pfam" id="PF06580">
    <property type="entry name" value="His_kinase"/>
    <property type="match status" value="1"/>
</dbReference>
<feature type="domain" description="Two component regulator three Y" evidence="3">
    <location>
        <begin position="182"/>
        <end position="244"/>
    </location>
</feature>
<dbReference type="RefSeq" id="WP_379013841.1">
    <property type="nucleotide sequence ID" value="NZ_JBHSDC010000018.1"/>
</dbReference>
<dbReference type="Gene3D" id="3.30.565.10">
    <property type="entry name" value="Histidine kinase-like ATPase, C-terminal domain"/>
    <property type="match status" value="1"/>
</dbReference>
<feature type="domain" description="Signal transduction histidine kinase internal region" evidence="2">
    <location>
        <begin position="298"/>
        <end position="377"/>
    </location>
</feature>
<accession>A0ABV8PW22</accession>
<keyword evidence="5" id="KW-1185">Reference proteome</keyword>
<dbReference type="Gene3D" id="2.60.40.10">
    <property type="entry name" value="Immunoglobulins"/>
    <property type="match status" value="1"/>
</dbReference>
<dbReference type="PANTHER" id="PTHR34220">
    <property type="entry name" value="SENSOR HISTIDINE KINASE YPDA"/>
    <property type="match status" value="1"/>
</dbReference>
<evidence type="ECO:0000259" key="2">
    <source>
        <dbReference type="Pfam" id="PF06580"/>
    </source>
</evidence>
<comment type="caution">
    <text evidence="4">The sequence shown here is derived from an EMBL/GenBank/DDBJ whole genome shotgun (WGS) entry which is preliminary data.</text>
</comment>
<gene>
    <name evidence="4" type="ORF">ACFOW1_09435</name>
</gene>
<dbReference type="InterPro" id="IPR013783">
    <property type="entry name" value="Ig-like_fold"/>
</dbReference>
<proteinExistence type="predicted"/>
<dbReference type="InterPro" id="IPR050640">
    <property type="entry name" value="Bact_2-comp_sensor_kinase"/>
</dbReference>
<dbReference type="PANTHER" id="PTHR34220:SF7">
    <property type="entry name" value="SENSOR HISTIDINE KINASE YPDA"/>
    <property type="match status" value="1"/>
</dbReference>
<dbReference type="InterPro" id="IPR010559">
    <property type="entry name" value="Sig_transdc_His_kin_internal"/>
</dbReference>
<feature type="transmembrane region" description="Helical" evidence="1">
    <location>
        <begin position="252"/>
        <end position="270"/>
    </location>
</feature>
<keyword evidence="4" id="KW-0418">Kinase</keyword>
<organism evidence="4 5">
    <name type="scientific">Parasediminibacterium paludis</name>
    <dbReference type="NCBI Taxonomy" id="908966"/>
    <lineage>
        <taxon>Bacteria</taxon>
        <taxon>Pseudomonadati</taxon>
        <taxon>Bacteroidota</taxon>
        <taxon>Chitinophagia</taxon>
        <taxon>Chitinophagales</taxon>
        <taxon>Chitinophagaceae</taxon>
        <taxon>Parasediminibacterium</taxon>
    </lineage>
</organism>
<dbReference type="EC" id="2.7.13.3" evidence="4"/>
<dbReference type="SUPFAM" id="SSF55874">
    <property type="entry name" value="ATPase domain of HSP90 chaperone/DNA topoisomerase II/histidine kinase"/>
    <property type="match status" value="1"/>
</dbReference>
<evidence type="ECO:0000256" key="1">
    <source>
        <dbReference type="SAM" id="Phobius"/>
    </source>
</evidence>
<keyword evidence="1" id="KW-0812">Transmembrane</keyword>